<protein>
    <submittedName>
        <fullName evidence="6">Transcriptional regulator, ArsR family</fullName>
    </submittedName>
</protein>
<evidence type="ECO:0000259" key="5">
    <source>
        <dbReference type="PROSITE" id="PS50987"/>
    </source>
</evidence>
<dbReference type="AlphaFoldDB" id="B1KJG7"/>
<dbReference type="GO" id="GO:0003700">
    <property type="term" value="F:DNA-binding transcription factor activity"/>
    <property type="evidence" value="ECO:0007669"/>
    <property type="project" value="InterPro"/>
</dbReference>
<dbReference type="SUPFAM" id="SSF46785">
    <property type="entry name" value="Winged helix' DNA-binding domain"/>
    <property type="match status" value="1"/>
</dbReference>
<dbReference type="EMBL" id="CP000961">
    <property type="protein sequence ID" value="ACA88639.1"/>
    <property type="molecule type" value="Genomic_DNA"/>
</dbReference>
<gene>
    <name evidence="6" type="ordered locus">Swoo_4387</name>
</gene>
<dbReference type="SMART" id="SM00418">
    <property type="entry name" value="HTH_ARSR"/>
    <property type="match status" value="1"/>
</dbReference>
<reference evidence="6 7" key="1">
    <citation type="submission" date="2008-02" db="EMBL/GenBank/DDBJ databases">
        <title>Complete sequence of Shewanella woodyi ATCC 51908.</title>
        <authorList>
            <consortium name="US DOE Joint Genome Institute"/>
            <person name="Copeland A."/>
            <person name="Lucas S."/>
            <person name="Lapidus A."/>
            <person name="Glavina del Rio T."/>
            <person name="Dalin E."/>
            <person name="Tice H."/>
            <person name="Bruce D."/>
            <person name="Goodwin L."/>
            <person name="Pitluck S."/>
            <person name="Sims D."/>
            <person name="Brettin T."/>
            <person name="Detter J.C."/>
            <person name="Han C."/>
            <person name="Kuske C.R."/>
            <person name="Schmutz J."/>
            <person name="Larimer F."/>
            <person name="Land M."/>
            <person name="Hauser L."/>
            <person name="Kyrpides N."/>
            <person name="Lykidis A."/>
            <person name="Zhao J.-S."/>
            <person name="Richardson P."/>
        </authorList>
    </citation>
    <scope>NUCLEOTIDE SEQUENCE [LARGE SCALE GENOMIC DNA]</scope>
    <source>
        <strain evidence="7">ATCC 51908 / MS32</strain>
    </source>
</reference>
<dbReference type="RefSeq" id="WP_012326965.1">
    <property type="nucleotide sequence ID" value="NC_010506.1"/>
</dbReference>
<evidence type="ECO:0000256" key="2">
    <source>
        <dbReference type="ARBA" id="ARBA00023015"/>
    </source>
</evidence>
<dbReference type="InterPro" id="IPR036388">
    <property type="entry name" value="WH-like_DNA-bd_sf"/>
</dbReference>
<dbReference type="GO" id="GO:0003677">
    <property type="term" value="F:DNA binding"/>
    <property type="evidence" value="ECO:0007669"/>
    <property type="project" value="UniProtKB-KW"/>
</dbReference>
<keyword evidence="7" id="KW-1185">Reference proteome</keyword>
<name>B1KJG7_SHEWM</name>
<dbReference type="InterPro" id="IPR001845">
    <property type="entry name" value="HTH_ArsR_DNA-bd_dom"/>
</dbReference>
<dbReference type="Proteomes" id="UP000002168">
    <property type="component" value="Chromosome"/>
</dbReference>
<dbReference type="PROSITE" id="PS50987">
    <property type="entry name" value="HTH_ARSR_2"/>
    <property type="match status" value="1"/>
</dbReference>
<accession>B1KJG7</accession>
<dbReference type="Gene3D" id="1.10.10.10">
    <property type="entry name" value="Winged helix-like DNA-binding domain superfamily/Winged helix DNA-binding domain"/>
    <property type="match status" value="1"/>
</dbReference>
<keyword evidence="3" id="KW-0238">DNA-binding</keyword>
<feature type="domain" description="HTH arsR-type" evidence="5">
    <location>
        <begin position="1"/>
        <end position="89"/>
    </location>
</feature>
<dbReference type="NCBIfam" id="NF007528">
    <property type="entry name" value="PRK10141.1"/>
    <property type="match status" value="1"/>
</dbReference>
<organism evidence="6 7">
    <name type="scientific">Shewanella woodyi (strain ATCC 51908 / MS32)</name>
    <dbReference type="NCBI Taxonomy" id="392500"/>
    <lineage>
        <taxon>Bacteria</taxon>
        <taxon>Pseudomonadati</taxon>
        <taxon>Pseudomonadota</taxon>
        <taxon>Gammaproteobacteria</taxon>
        <taxon>Alteromonadales</taxon>
        <taxon>Shewanellaceae</taxon>
        <taxon>Shewanella</taxon>
    </lineage>
</organism>
<dbReference type="PRINTS" id="PR00778">
    <property type="entry name" value="HTHARSR"/>
</dbReference>
<sequence length="115" mass="13213">MTALDLFKALSDETRLRSLLLIKAEQELCVCELMQALEESQPKVSRHLAQLRKAGLLLDKRQGQWVFYRINPSLPIWALKVVEETFLANGELIESNLTRLKQMGDRPDRVKSCCD</sequence>
<dbReference type="InterPro" id="IPR051081">
    <property type="entry name" value="HTH_MetalResp_TranReg"/>
</dbReference>
<dbReference type="PANTHER" id="PTHR33154">
    <property type="entry name" value="TRANSCRIPTIONAL REGULATOR, ARSR FAMILY"/>
    <property type="match status" value="1"/>
</dbReference>
<evidence type="ECO:0000313" key="6">
    <source>
        <dbReference type="EMBL" id="ACA88639.1"/>
    </source>
</evidence>
<dbReference type="HOGENOM" id="CLU_097806_3_1_6"/>
<evidence type="ECO:0000256" key="3">
    <source>
        <dbReference type="ARBA" id="ARBA00023125"/>
    </source>
</evidence>
<evidence type="ECO:0000313" key="7">
    <source>
        <dbReference type="Proteomes" id="UP000002168"/>
    </source>
</evidence>
<dbReference type="eggNOG" id="COG0640">
    <property type="taxonomic scope" value="Bacteria"/>
</dbReference>
<dbReference type="InterPro" id="IPR036390">
    <property type="entry name" value="WH_DNA-bd_sf"/>
</dbReference>
<keyword evidence="4" id="KW-0804">Transcription</keyword>
<keyword evidence="1" id="KW-0059">Arsenical resistance</keyword>
<keyword evidence="2" id="KW-0805">Transcription regulation</keyword>
<proteinExistence type="predicted"/>
<evidence type="ECO:0000256" key="4">
    <source>
        <dbReference type="ARBA" id="ARBA00023163"/>
    </source>
</evidence>
<dbReference type="STRING" id="392500.Swoo_4387"/>
<dbReference type="Pfam" id="PF01022">
    <property type="entry name" value="HTH_5"/>
    <property type="match status" value="1"/>
</dbReference>
<dbReference type="NCBIfam" id="NF033788">
    <property type="entry name" value="HTH_metalloreg"/>
    <property type="match status" value="1"/>
</dbReference>
<dbReference type="CDD" id="cd00090">
    <property type="entry name" value="HTH_ARSR"/>
    <property type="match status" value="1"/>
</dbReference>
<evidence type="ECO:0000256" key="1">
    <source>
        <dbReference type="ARBA" id="ARBA00022849"/>
    </source>
</evidence>
<dbReference type="InterPro" id="IPR011991">
    <property type="entry name" value="ArsR-like_HTH"/>
</dbReference>
<dbReference type="GO" id="GO:0046685">
    <property type="term" value="P:response to arsenic-containing substance"/>
    <property type="evidence" value="ECO:0007669"/>
    <property type="project" value="UniProtKB-KW"/>
</dbReference>
<dbReference type="FunFam" id="1.10.10.10:FF:000279">
    <property type="entry name" value="Transcriptional regulator, ArsR family"/>
    <property type="match status" value="1"/>
</dbReference>
<dbReference type="PANTHER" id="PTHR33154:SF18">
    <property type="entry name" value="ARSENICAL RESISTANCE OPERON REPRESSOR"/>
    <property type="match status" value="1"/>
</dbReference>
<dbReference type="KEGG" id="swd:Swoo_4387"/>